<dbReference type="GO" id="GO:0016787">
    <property type="term" value="F:hydrolase activity"/>
    <property type="evidence" value="ECO:0007669"/>
    <property type="project" value="InterPro"/>
</dbReference>
<dbReference type="CDD" id="cd07385">
    <property type="entry name" value="MPP_YkuE_C"/>
    <property type="match status" value="1"/>
</dbReference>
<proteinExistence type="predicted"/>
<keyword evidence="1" id="KW-0472">Membrane</keyword>
<dbReference type="AlphaFoldDB" id="A0A941AMV8"/>
<dbReference type="PANTHER" id="PTHR31302">
    <property type="entry name" value="TRANSMEMBRANE PROTEIN WITH METALLOPHOSPHOESTERASE DOMAIN-RELATED"/>
    <property type="match status" value="1"/>
</dbReference>
<evidence type="ECO:0000259" key="2">
    <source>
        <dbReference type="Pfam" id="PF00149"/>
    </source>
</evidence>
<feature type="transmembrane region" description="Helical" evidence="1">
    <location>
        <begin position="102"/>
        <end position="126"/>
    </location>
</feature>
<keyword evidence="4" id="KW-1185">Reference proteome</keyword>
<comment type="caution">
    <text evidence="3">The sequence shown here is derived from an EMBL/GenBank/DDBJ whole genome shotgun (WGS) entry which is preliminary data.</text>
</comment>
<dbReference type="InterPro" id="IPR029052">
    <property type="entry name" value="Metallo-depent_PP-like"/>
</dbReference>
<dbReference type="InterPro" id="IPR004843">
    <property type="entry name" value="Calcineurin-like_PHP"/>
</dbReference>
<name>A0A941AMV8_9BACI</name>
<keyword evidence="1" id="KW-1133">Transmembrane helix</keyword>
<gene>
    <name evidence="3" type="ORF">J7W16_07445</name>
</gene>
<sequence>MIKILQALPIFLIINGVFLYLGWNGWVWLKVAFGFEHFWLYLILFSVLCYSYVIGRSVKMLSVLRIIGAYWFGVIQYGLLLLPVANLVVLLVGFTDIEGQAIIFWTGVVVLLSLAILLLIGTYNAYSPVIRTYEIHIPKPNSDIHLRLGVASDMHFGGLSGISHAKKMVQFINSFKPDLILLPGDVIDDQLEPFISKNIGNIMSELQASLGVYGVLGNHEYYGGDIPEYIEEMKKQNISILTDDIIIINDTIQLIGRKDKTDRNRKTIQELTNDIDPNLPLFMMDHQPAEIMEAREMGVDFIVSGHTHRGQMAPNHLITKKIFELDWGYLKKGQLHAFVSSGYGFWGPPLRIGSRSEILQIDITFHENRTHSDQKDSDKNQ</sequence>
<reference evidence="3" key="1">
    <citation type="submission" date="2021-03" db="EMBL/GenBank/DDBJ databases">
        <title>Bacillus suaedae sp. nov., isolated from Suaeda aralocaspica.</title>
        <authorList>
            <person name="Lei R.F.R."/>
        </authorList>
    </citation>
    <scope>NUCLEOTIDE SEQUENCE</scope>
    <source>
        <strain evidence="3">YZJH907-2</strain>
    </source>
</reference>
<dbReference type="EMBL" id="JAGKSQ010000003">
    <property type="protein sequence ID" value="MBP3950965.1"/>
    <property type="molecule type" value="Genomic_DNA"/>
</dbReference>
<feature type="transmembrane region" description="Helical" evidence="1">
    <location>
        <begin position="67"/>
        <end position="90"/>
    </location>
</feature>
<evidence type="ECO:0000313" key="4">
    <source>
        <dbReference type="Proteomes" id="UP000678228"/>
    </source>
</evidence>
<dbReference type="Proteomes" id="UP000678228">
    <property type="component" value="Unassembled WGS sequence"/>
</dbReference>
<keyword evidence="1" id="KW-0812">Transmembrane</keyword>
<feature type="domain" description="Calcineurin-like phosphoesterase" evidence="2">
    <location>
        <begin position="147"/>
        <end position="309"/>
    </location>
</feature>
<organism evidence="3 4">
    <name type="scientific">Halalkalibacter suaedae</name>
    <dbReference type="NCBI Taxonomy" id="2822140"/>
    <lineage>
        <taxon>Bacteria</taxon>
        <taxon>Bacillati</taxon>
        <taxon>Bacillota</taxon>
        <taxon>Bacilli</taxon>
        <taxon>Bacillales</taxon>
        <taxon>Bacillaceae</taxon>
        <taxon>Halalkalibacter</taxon>
    </lineage>
</organism>
<dbReference type="Pfam" id="PF00149">
    <property type="entry name" value="Metallophos"/>
    <property type="match status" value="1"/>
</dbReference>
<dbReference type="PANTHER" id="PTHR31302:SF0">
    <property type="entry name" value="TRANSMEMBRANE PROTEIN WITH METALLOPHOSPHOESTERASE DOMAIN"/>
    <property type="match status" value="1"/>
</dbReference>
<dbReference type="SUPFAM" id="SSF56300">
    <property type="entry name" value="Metallo-dependent phosphatases"/>
    <property type="match status" value="1"/>
</dbReference>
<accession>A0A941AMV8</accession>
<feature type="transmembrane region" description="Helical" evidence="1">
    <location>
        <begin position="7"/>
        <end position="26"/>
    </location>
</feature>
<evidence type="ECO:0000313" key="3">
    <source>
        <dbReference type="EMBL" id="MBP3950965.1"/>
    </source>
</evidence>
<protein>
    <submittedName>
        <fullName evidence="3">Metallophosphoesterase</fullName>
    </submittedName>
</protein>
<dbReference type="InterPro" id="IPR051158">
    <property type="entry name" value="Metallophosphoesterase_sf"/>
</dbReference>
<feature type="transmembrane region" description="Helical" evidence="1">
    <location>
        <begin position="38"/>
        <end position="55"/>
    </location>
</feature>
<dbReference type="Gene3D" id="3.60.21.10">
    <property type="match status" value="1"/>
</dbReference>
<evidence type="ECO:0000256" key="1">
    <source>
        <dbReference type="SAM" id="Phobius"/>
    </source>
</evidence>